<feature type="transmembrane region" description="Helical" evidence="8">
    <location>
        <begin position="12"/>
        <end position="36"/>
    </location>
</feature>
<dbReference type="Pfam" id="PF06146">
    <property type="entry name" value="PsiE"/>
    <property type="match status" value="1"/>
</dbReference>
<evidence type="ECO:0000313" key="9">
    <source>
        <dbReference type="EMBL" id="GBG96145.1"/>
    </source>
</evidence>
<evidence type="ECO:0000256" key="4">
    <source>
        <dbReference type="ARBA" id="ARBA00022475"/>
    </source>
</evidence>
<dbReference type="PANTHER" id="PTHR37819:SF1">
    <property type="entry name" value="PROTEIN PSIE"/>
    <property type="match status" value="1"/>
</dbReference>
<evidence type="ECO:0000256" key="8">
    <source>
        <dbReference type="SAM" id="Phobius"/>
    </source>
</evidence>
<evidence type="ECO:0000256" key="5">
    <source>
        <dbReference type="ARBA" id="ARBA00022692"/>
    </source>
</evidence>
<gene>
    <name evidence="9" type="primary">psiE</name>
    <name evidence="9" type="ORF">NtB2_00250</name>
</gene>
<sequence length="144" mass="16668">MNPFLEKVEKKILNFLTHISFLLLIFIGMVIVYLLFRESYHLISLSISPNNDEQYYDILEGILSFFIFFEFLTLIIMSIKNKGHVSMTFLVSLGVTSLVRVLLTYHESLQGVLYISVAILILIIGVAILRKYVVRREGDDMEIM</sequence>
<feature type="transmembrane region" description="Helical" evidence="8">
    <location>
        <begin position="111"/>
        <end position="129"/>
    </location>
</feature>
<evidence type="ECO:0000256" key="6">
    <source>
        <dbReference type="ARBA" id="ARBA00022989"/>
    </source>
</evidence>
<dbReference type="GO" id="GO:0005886">
    <property type="term" value="C:plasma membrane"/>
    <property type="evidence" value="ECO:0007669"/>
    <property type="project" value="UniProtKB-SubCell"/>
</dbReference>
<comment type="subcellular location">
    <subcellularLocation>
        <location evidence="1">Cell inner membrane</location>
        <topology evidence="1">Multi-pass membrane protein</topology>
    </subcellularLocation>
</comment>
<comment type="similarity">
    <text evidence="2">Belongs to the PsiE family.</text>
</comment>
<feature type="transmembrane region" description="Helical" evidence="8">
    <location>
        <begin position="88"/>
        <end position="105"/>
    </location>
</feature>
<keyword evidence="10" id="KW-1185">Reference proteome</keyword>
<evidence type="ECO:0000256" key="3">
    <source>
        <dbReference type="ARBA" id="ARBA00021903"/>
    </source>
</evidence>
<dbReference type="AlphaFoldDB" id="A0A2R5HFN8"/>
<evidence type="ECO:0000256" key="2">
    <source>
        <dbReference type="ARBA" id="ARBA00005632"/>
    </source>
</evidence>
<dbReference type="RefSeq" id="WP_109245121.1">
    <property type="nucleotide sequence ID" value="NZ_BFFO01000001.1"/>
</dbReference>
<name>A0A2R5HFN8_9LACT</name>
<protein>
    <recommendedName>
        <fullName evidence="3">Protein PsiE</fullName>
    </recommendedName>
</protein>
<evidence type="ECO:0000256" key="1">
    <source>
        <dbReference type="ARBA" id="ARBA00004429"/>
    </source>
</evidence>
<comment type="caution">
    <text evidence="9">The sequence shown here is derived from an EMBL/GenBank/DDBJ whole genome shotgun (WGS) entry which is preliminary data.</text>
</comment>
<keyword evidence="6 8" id="KW-1133">Transmembrane helix</keyword>
<dbReference type="GO" id="GO:0016036">
    <property type="term" value="P:cellular response to phosphate starvation"/>
    <property type="evidence" value="ECO:0007669"/>
    <property type="project" value="InterPro"/>
</dbReference>
<keyword evidence="7 8" id="KW-0472">Membrane</keyword>
<dbReference type="Proteomes" id="UP000245021">
    <property type="component" value="Unassembled WGS sequence"/>
</dbReference>
<feature type="transmembrane region" description="Helical" evidence="8">
    <location>
        <begin position="56"/>
        <end position="76"/>
    </location>
</feature>
<dbReference type="OrthoDB" id="2242570at2"/>
<keyword evidence="5 8" id="KW-0812">Transmembrane</keyword>
<dbReference type="PIRSF" id="PIRSF029598">
    <property type="entry name" value="PsiE"/>
    <property type="match status" value="1"/>
</dbReference>
<reference evidence="9 10" key="1">
    <citation type="journal article" date="2018" name="Genome Announc.">
        <title>Draft Genome Sequence of Lactococcus sp. Strain NtB2 (JCM 32569), Isolated from the Gut of the Higher Termite Nasutitermes takasagoensis.</title>
        <authorList>
            <person name="Noda S."/>
            <person name="Aihara C."/>
            <person name="Yuki M."/>
            <person name="Ohkuma M."/>
        </authorList>
    </citation>
    <scope>NUCLEOTIDE SEQUENCE [LARGE SCALE GENOMIC DNA]</scope>
    <source>
        <strain evidence="9 10">NtB2</strain>
    </source>
</reference>
<evidence type="ECO:0000256" key="7">
    <source>
        <dbReference type="ARBA" id="ARBA00023136"/>
    </source>
</evidence>
<dbReference type="PANTHER" id="PTHR37819">
    <property type="entry name" value="PROTEIN PSIE"/>
    <property type="match status" value="1"/>
</dbReference>
<dbReference type="EMBL" id="BFFO01000001">
    <property type="protein sequence ID" value="GBG96145.1"/>
    <property type="molecule type" value="Genomic_DNA"/>
</dbReference>
<proteinExistence type="inferred from homology"/>
<dbReference type="NCBIfam" id="NF002763">
    <property type="entry name" value="PRK02833.1-1"/>
    <property type="match status" value="1"/>
</dbReference>
<accession>A0A2R5HFN8</accession>
<organism evidence="9 10">
    <name type="scientific">Lactococcus termiticola</name>
    <dbReference type="NCBI Taxonomy" id="2169526"/>
    <lineage>
        <taxon>Bacteria</taxon>
        <taxon>Bacillati</taxon>
        <taxon>Bacillota</taxon>
        <taxon>Bacilli</taxon>
        <taxon>Lactobacillales</taxon>
        <taxon>Streptococcaceae</taxon>
        <taxon>Lactococcus</taxon>
    </lineage>
</organism>
<dbReference type="InterPro" id="IPR009315">
    <property type="entry name" value="P_starv_induced_PsiE"/>
</dbReference>
<evidence type="ECO:0000313" key="10">
    <source>
        <dbReference type="Proteomes" id="UP000245021"/>
    </source>
</evidence>
<keyword evidence="4" id="KW-1003">Cell membrane</keyword>
<dbReference type="InterPro" id="IPR020948">
    <property type="entry name" value="P_starv_induced_PsiE-like"/>
</dbReference>